<evidence type="ECO:0000256" key="3">
    <source>
        <dbReference type="ARBA" id="ARBA00022676"/>
    </source>
</evidence>
<dbReference type="GO" id="GO:0032580">
    <property type="term" value="C:Golgi cisterna membrane"/>
    <property type="evidence" value="ECO:0007669"/>
    <property type="project" value="UniProtKB-SubCell"/>
</dbReference>
<evidence type="ECO:0000313" key="7">
    <source>
        <dbReference type="EMBL" id="KII71050.1"/>
    </source>
</evidence>
<comment type="pathway">
    <text evidence="1">Protein modification; protein glycosylation.</text>
</comment>
<evidence type="ECO:0000313" key="8">
    <source>
        <dbReference type="Proteomes" id="UP000031668"/>
    </source>
</evidence>
<dbReference type="PANTHER" id="PTHR11929:SF145">
    <property type="entry name" value="ALPHA-(1,3)-FUCOSYLTRANSFERASE FUT-1"/>
    <property type="match status" value="1"/>
</dbReference>
<dbReference type="Proteomes" id="UP000031668">
    <property type="component" value="Unassembled WGS sequence"/>
</dbReference>
<proteinExistence type="inferred from homology"/>
<sequence length="308" mass="36604">MLLPDLTGIGCEHSHLFSITRSNEIVDFDIVILYFVDHFSFMKQYKPLNITTKKIMVVFGYESPFAVRLALRLQLSIDYFTHWVFSYYKSSYFYIPYGFFKKRDSRSREQKIRVKKKKKGLVAVISNCNIKNTVRLRYIQSLRKHVPISLYGHCFNHTIMHPEREKIISNHKFFLAFENSHCEDYNTEKYWHAILFGSIPIVMGYNKNLDHLIPGSYLDVFNFTNPKHLAQHLIEVMSNSKKEMSYHQWRKSYVANVPKFRMNGCEMLEKIYNFLTTNTGEDPTIHKLGNLEICMDPRHVERMIMRKL</sequence>
<evidence type="ECO:0000256" key="5">
    <source>
        <dbReference type="RuleBase" id="RU003832"/>
    </source>
</evidence>
<dbReference type="InterPro" id="IPR001503">
    <property type="entry name" value="Glyco_trans_10"/>
</dbReference>
<comment type="similarity">
    <text evidence="2 5">Belongs to the glycosyltransferase 10 family.</text>
</comment>
<keyword evidence="3 5" id="KW-0328">Glycosyltransferase</keyword>
<dbReference type="EMBL" id="JWZT01001867">
    <property type="protein sequence ID" value="KII71050.1"/>
    <property type="molecule type" value="Genomic_DNA"/>
</dbReference>
<evidence type="ECO:0000256" key="1">
    <source>
        <dbReference type="ARBA" id="ARBA00004922"/>
    </source>
</evidence>
<evidence type="ECO:0000256" key="2">
    <source>
        <dbReference type="ARBA" id="ARBA00008919"/>
    </source>
</evidence>
<accession>A0A0C2N402</accession>
<keyword evidence="5" id="KW-0333">Golgi apparatus</keyword>
<evidence type="ECO:0000256" key="4">
    <source>
        <dbReference type="ARBA" id="ARBA00022679"/>
    </source>
</evidence>
<dbReference type="AlphaFoldDB" id="A0A0C2N402"/>
<keyword evidence="5" id="KW-0812">Transmembrane</keyword>
<organism evidence="7 8">
    <name type="scientific">Thelohanellus kitauei</name>
    <name type="common">Myxosporean</name>
    <dbReference type="NCBI Taxonomy" id="669202"/>
    <lineage>
        <taxon>Eukaryota</taxon>
        <taxon>Metazoa</taxon>
        <taxon>Cnidaria</taxon>
        <taxon>Myxozoa</taxon>
        <taxon>Myxosporea</taxon>
        <taxon>Bivalvulida</taxon>
        <taxon>Platysporina</taxon>
        <taxon>Myxobolidae</taxon>
        <taxon>Thelohanellus</taxon>
    </lineage>
</organism>
<dbReference type="Pfam" id="PF00852">
    <property type="entry name" value="Glyco_transf_10"/>
    <property type="match status" value="1"/>
</dbReference>
<comment type="subcellular location">
    <subcellularLocation>
        <location evidence="5">Golgi apparatus</location>
        <location evidence="5">Golgi stack membrane</location>
        <topology evidence="5">Single-pass type II membrane protein</topology>
    </subcellularLocation>
</comment>
<dbReference type="UniPathway" id="UPA00378"/>
<feature type="domain" description="Fucosyltransferase C-terminal" evidence="6">
    <location>
        <begin position="115"/>
        <end position="270"/>
    </location>
</feature>
<dbReference type="GO" id="GO:0046920">
    <property type="term" value="F:alpha-(1-&gt;3)-fucosyltransferase activity"/>
    <property type="evidence" value="ECO:0007669"/>
    <property type="project" value="TreeGrafter"/>
</dbReference>
<comment type="caution">
    <text evidence="7">The sequence shown here is derived from an EMBL/GenBank/DDBJ whole genome shotgun (WGS) entry which is preliminary data.</text>
</comment>
<gene>
    <name evidence="7" type="ORF">RF11_14676</name>
</gene>
<evidence type="ECO:0000259" key="6">
    <source>
        <dbReference type="Pfam" id="PF00852"/>
    </source>
</evidence>
<dbReference type="OMA" id="VERMIMR"/>
<keyword evidence="5" id="KW-0472">Membrane</keyword>
<keyword evidence="4 5" id="KW-0808">Transferase</keyword>
<dbReference type="InterPro" id="IPR038577">
    <property type="entry name" value="GT10-like_C_sf"/>
</dbReference>
<dbReference type="OrthoDB" id="5949966at2759"/>
<keyword evidence="8" id="KW-1185">Reference proteome</keyword>
<dbReference type="EC" id="2.4.1.-" evidence="5"/>
<dbReference type="InterPro" id="IPR055270">
    <property type="entry name" value="Glyco_tran_10_C"/>
</dbReference>
<reference evidence="7 8" key="1">
    <citation type="journal article" date="2014" name="Genome Biol. Evol.">
        <title>The genome of the myxosporean Thelohanellus kitauei shows adaptations to nutrient acquisition within its fish host.</title>
        <authorList>
            <person name="Yang Y."/>
            <person name="Xiong J."/>
            <person name="Zhou Z."/>
            <person name="Huo F."/>
            <person name="Miao W."/>
            <person name="Ran C."/>
            <person name="Liu Y."/>
            <person name="Zhang J."/>
            <person name="Feng J."/>
            <person name="Wang M."/>
            <person name="Wang M."/>
            <person name="Wang L."/>
            <person name="Yao B."/>
        </authorList>
    </citation>
    <scope>NUCLEOTIDE SEQUENCE [LARGE SCALE GENOMIC DNA]</scope>
    <source>
        <strain evidence="7">Wuqing</strain>
    </source>
</reference>
<protein>
    <recommendedName>
        <fullName evidence="5">Fucosyltransferase</fullName>
        <ecNumber evidence="5">2.4.1.-</ecNumber>
    </recommendedName>
</protein>
<name>A0A0C2N402_THEKT</name>
<dbReference type="PANTHER" id="PTHR11929">
    <property type="entry name" value="ALPHA- 1,3 -FUCOSYLTRANSFERASE"/>
    <property type="match status" value="1"/>
</dbReference>
<dbReference type="SUPFAM" id="SSF53756">
    <property type="entry name" value="UDP-Glycosyltransferase/glycogen phosphorylase"/>
    <property type="match status" value="1"/>
</dbReference>
<dbReference type="Gene3D" id="3.40.50.11660">
    <property type="entry name" value="Glycosyl transferase family 10, C-terminal domain"/>
    <property type="match status" value="1"/>
</dbReference>